<evidence type="ECO:0000256" key="1">
    <source>
        <dbReference type="SAM" id="Phobius"/>
    </source>
</evidence>
<accession>A0AAN7SP52</accession>
<dbReference type="Gene3D" id="3.40.720.10">
    <property type="entry name" value="Alkaline Phosphatase, subunit A"/>
    <property type="match status" value="1"/>
</dbReference>
<dbReference type="AlphaFoldDB" id="A0AAN7SP52"/>
<reference evidence="3" key="1">
    <citation type="submission" date="2023-01" db="EMBL/GenBank/DDBJ databases">
        <title>Key to firefly adult light organ development and bioluminescence: homeobox transcription factors regulate luciferase expression and transportation to peroxisome.</title>
        <authorList>
            <person name="Fu X."/>
        </authorList>
    </citation>
    <scope>NUCLEOTIDE SEQUENCE [LARGE SCALE GENOMIC DNA]</scope>
</reference>
<protein>
    <recommendedName>
        <fullName evidence="4">DUF229 domain containing protein</fullName>
    </recommendedName>
</protein>
<dbReference type="SUPFAM" id="SSF53649">
    <property type="entry name" value="Alkaline phosphatase-like"/>
    <property type="match status" value="1"/>
</dbReference>
<dbReference type="InterPro" id="IPR004245">
    <property type="entry name" value="DUF229"/>
</dbReference>
<keyword evidence="1" id="KW-0472">Membrane</keyword>
<gene>
    <name evidence="2" type="ORF">RN001_011597</name>
</gene>
<keyword evidence="1" id="KW-1133">Transmembrane helix</keyword>
<sequence length="626" mass="72662">MFYKKGLIGVMVLSVSVYVLYTYTSQDTFLINIQNESFKSSFKDGRYLVSGSKCKIPNFEPFNQDVISFHKQKEYMNCSNLPLLSFVAHDKNNYVLHINETAIAFYATLNLSCCYSYVSRFSANPNDFDKEVRMTKCTEFEKNVTVTEDIVYVECKNATNPKIYSNIHAIIRTENKTINKTKPTGNETHISVLLIGIDSVSRLSLIRSLPKTHSFLQEHEWLELRGYNKIGDNTFPNLMAILTGKNESKAYDTCVTPGKPFDNCNILWYDYRNLGYVTAYAEDEASINTFHFNKKGFNNTPTDYYLRPYLLANEKFLESVVVDSMKYCTGPETTGERILNVLRDFANTFAKYLYFGFFWMNSFSHNDINSVSRMDTKLYGLLDELVKSQVLNNTIVFFFSDHGIRFGTFRYSTSGWLEERLPFFYIYIPETFKKTYALYYDNLKINRDKLTTPYDFYMTLQDILAMTTQRYVVQPGNACPQCQSFFKPISNNRSCDDAAINEHWCTCLDYRPHPIDSKVISAAKYVITRIHSTIKSYGPKEYKKCQTYKYNKVLSSSISKDFYKNSSYLLVLFKTTPGSIFEATVGFETEQPNSFRLEGEVSRLDFYRTHSKCVDDSILKKYCYCR</sequence>
<dbReference type="FunFam" id="3.40.720.10:FF:000017">
    <property type="entry name" value="Predicted protein"/>
    <property type="match status" value="1"/>
</dbReference>
<comment type="caution">
    <text evidence="2">The sequence shown here is derived from an EMBL/GenBank/DDBJ whole genome shotgun (WGS) entry which is preliminary data.</text>
</comment>
<dbReference type="PANTHER" id="PTHR10974:SF9">
    <property type="entry name" value="DUF229 DOMAIN CONTAINING PROTEIN-RELATED"/>
    <property type="match status" value="1"/>
</dbReference>
<evidence type="ECO:0000313" key="3">
    <source>
        <dbReference type="Proteomes" id="UP001353858"/>
    </source>
</evidence>
<dbReference type="Pfam" id="PF02995">
    <property type="entry name" value="DUF229"/>
    <property type="match status" value="1"/>
</dbReference>
<dbReference type="EMBL" id="JARPUR010000005">
    <property type="protein sequence ID" value="KAK4875175.1"/>
    <property type="molecule type" value="Genomic_DNA"/>
</dbReference>
<dbReference type="GO" id="GO:0005615">
    <property type="term" value="C:extracellular space"/>
    <property type="evidence" value="ECO:0007669"/>
    <property type="project" value="TreeGrafter"/>
</dbReference>
<evidence type="ECO:0008006" key="4">
    <source>
        <dbReference type="Google" id="ProtNLM"/>
    </source>
</evidence>
<evidence type="ECO:0000313" key="2">
    <source>
        <dbReference type="EMBL" id="KAK4875175.1"/>
    </source>
</evidence>
<dbReference type="CDD" id="cd16021">
    <property type="entry name" value="ALP_like"/>
    <property type="match status" value="1"/>
</dbReference>
<name>A0AAN7SP52_9COLE</name>
<feature type="transmembrane region" description="Helical" evidence="1">
    <location>
        <begin position="7"/>
        <end position="24"/>
    </location>
</feature>
<organism evidence="2 3">
    <name type="scientific">Aquatica leii</name>
    <dbReference type="NCBI Taxonomy" id="1421715"/>
    <lineage>
        <taxon>Eukaryota</taxon>
        <taxon>Metazoa</taxon>
        <taxon>Ecdysozoa</taxon>
        <taxon>Arthropoda</taxon>
        <taxon>Hexapoda</taxon>
        <taxon>Insecta</taxon>
        <taxon>Pterygota</taxon>
        <taxon>Neoptera</taxon>
        <taxon>Endopterygota</taxon>
        <taxon>Coleoptera</taxon>
        <taxon>Polyphaga</taxon>
        <taxon>Elateriformia</taxon>
        <taxon>Elateroidea</taxon>
        <taxon>Lampyridae</taxon>
        <taxon>Luciolinae</taxon>
        <taxon>Aquatica</taxon>
    </lineage>
</organism>
<dbReference type="PANTHER" id="PTHR10974">
    <property type="entry name" value="FI08016P-RELATED"/>
    <property type="match status" value="1"/>
</dbReference>
<dbReference type="InterPro" id="IPR017850">
    <property type="entry name" value="Alkaline_phosphatase_core_sf"/>
</dbReference>
<keyword evidence="3" id="KW-1185">Reference proteome</keyword>
<dbReference type="Proteomes" id="UP001353858">
    <property type="component" value="Unassembled WGS sequence"/>
</dbReference>
<keyword evidence="1" id="KW-0812">Transmembrane</keyword>
<proteinExistence type="predicted"/>